<feature type="region of interest" description="Disordered" evidence="1">
    <location>
        <begin position="1"/>
        <end position="98"/>
    </location>
</feature>
<gene>
    <name evidence="3" type="ORF">NMN56_026075</name>
</gene>
<keyword evidence="2" id="KW-1133">Transmembrane helix</keyword>
<accession>A0ABT7A418</accession>
<evidence type="ECO:0000256" key="1">
    <source>
        <dbReference type="SAM" id="MobiDB-lite"/>
    </source>
</evidence>
<evidence type="ECO:0000313" key="4">
    <source>
        <dbReference type="Proteomes" id="UP001214441"/>
    </source>
</evidence>
<protein>
    <submittedName>
        <fullName evidence="3">Uncharacterized protein</fullName>
    </submittedName>
</protein>
<comment type="caution">
    <text evidence="3">The sequence shown here is derived from an EMBL/GenBank/DDBJ whole genome shotgun (WGS) entry which is preliminary data.</text>
</comment>
<keyword evidence="4" id="KW-1185">Reference proteome</keyword>
<sequence>MPPDEEAAWAAIVAAYGDEPTAEEPAEAREKTDGAEPDGDTLTKPRQAPDEGGADAGGEPSVRSFTVYAAGTGPRDWDAPEDDDGHFEPPEPPPLPETDTTTKFAWLAVLGGPLLLIGAILFQIDLTWWIVTLGVGGFLGGFGTLVARMRDGRDEDDWDDPGRGAVV</sequence>
<evidence type="ECO:0000256" key="2">
    <source>
        <dbReference type="SAM" id="Phobius"/>
    </source>
</evidence>
<organism evidence="3 4">
    <name type="scientific">Streptomyces iconiensis</name>
    <dbReference type="NCBI Taxonomy" id="1384038"/>
    <lineage>
        <taxon>Bacteria</taxon>
        <taxon>Bacillati</taxon>
        <taxon>Actinomycetota</taxon>
        <taxon>Actinomycetes</taxon>
        <taxon>Kitasatosporales</taxon>
        <taxon>Streptomycetaceae</taxon>
        <taxon>Streptomyces</taxon>
    </lineage>
</organism>
<evidence type="ECO:0000313" key="3">
    <source>
        <dbReference type="EMBL" id="MDJ1135373.1"/>
    </source>
</evidence>
<proteinExistence type="predicted"/>
<name>A0ABT7A418_9ACTN</name>
<dbReference type="Proteomes" id="UP001214441">
    <property type="component" value="Unassembled WGS sequence"/>
</dbReference>
<keyword evidence="2" id="KW-0812">Transmembrane</keyword>
<dbReference type="EMBL" id="JANCPR020000028">
    <property type="protein sequence ID" value="MDJ1135373.1"/>
    <property type="molecule type" value="Genomic_DNA"/>
</dbReference>
<feature type="transmembrane region" description="Helical" evidence="2">
    <location>
        <begin position="128"/>
        <end position="147"/>
    </location>
</feature>
<reference evidence="3 4" key="1">
    <citation type="submission" date="2023-05" db="EMBL/GenBank/DDBJ databases">
        <title>Streptantibioticus silvisoli sp. nov., acidotolerant actinomycetes 1 from pine litter.</title>
        <authorList>
            <person name="Swiecimska M."/>
            <person name="Golinska P."/>
            <person name="Sangal V."/>
            <person name="Wachnowicz B."/>
            <person name="Goodfellow M."/>
        </authorList>
    </citation>
    <scope>NUCLEOTIDE SEQUENCE [LARGE SCALE GENOMIC DNA]</scope>
    <source>
        <strain evidence="3 4">DSM 42109</strain>
    </source>
</reference>
<feature type="transmembrane region" description="Helical" evidence="2">
    <location>
        <begin position="104"/>
        <end position="122"/>
    </location>
</feature>
<keyword evidence="2" id="KW-0472">Membrane</keyword>